<keyword evidence="4 7" id="KW-0472">Membrane</keyword>
<evidence type="ECO:0000256" key="6">
    <source>
        <dbReference type="PROSITE-ProRule" id="PRU10141"/>
    </source>
</evidence>
<dbReference type="EMBL" id="JAVXUP010000309">
    <property type="protein sequence ID" value="KAK3031341.1"/>
    <property type="molecule type" value="Genomic_DNA"/>
</dbReference>
<evidence type="ECO:0000313" key="11">
    <source>
        <dbReference type="Proteomes" id="UP001188597"/>
    </source>
</evidence>
<keyword evidence="2 8" id="KW-0732">Signal</keyword>
<feature type="binding site" evidence="6">
    <location>
        <position position="404"/>
    </location>
    <ligand>
        <name>ATP</name>
        <dbReference type="ChEBI" id="CHEBI:30616"/>
    </ligand>
</feature>
<feature type="domain" description="Protein kinase" evidence="9">
    <location>
        <begin position="376"/>
        <end position="467"/>
    </location>
</feature>
<comment type="caution">
    <text evidence="10">The sequence shown here is derived from an EMBL/GenBank/DDBJ whole genome shotgun (WGS) entry which is preliminary data.</text>
</comment>
<keyword evidence="6" id="KW-0067">ATP-binding</keyword>
<evidence type="ECO:0000256" key="8">
    <source>
        <dbReference type="SAM" id="SignalP"/>
    </source>
</evidence>
<dbReference type="PANTHER" id="PTHR45974:SF242">
    <property type="entry name" value="LEUCINE-RICH REPEAT PROTEIN KINASE FAMILY PROTEIN"/>
    <property type="match status" value="1"/>
</dbReference>
<reference evidence="10" key="1">
    <citation type="submission" date="2022-12" db="EMBL/GenBank/DDBJ databases">
        <title>Draft genome assemblies for two species of Escallonia (Escalloniales).</title>
        <authorList>
            <person name="Chanderbali A."/>
            <person name="Dervinis C."/>
            <person name="Anghel I."/>
            <person name="Soltis D."/>
            <person name="Soltis P."/>
            <person name="Zapata F."/>
        </authorList>
    </citation>
    <scope>NUCLEOTIDE SEQUENCE</scope>
    <source>
        <strain evidence="10">UCBG64.0493</strain>
        <tissue evidence="10">Leaf</tissue>
    </source>
</reference>
<sequence length="467" mass="51459">MAPRTQVLLLLVVCTHIVVIAALTDVNDLAVLHALKSSWKNLPPNWKGSDPCGSGWEGINCTKSRVTSLLMENTQLRGQIPVNFFRLPQLENVMLGHNHLNGTLDLGNSYRSNLMLDLRNNSITTFGQDIGYSMNITLLNNPICEGTGKAARYCTIQKPGSPYIMLPDICTPVACSAEKILSLNCKCAHPYTGTMHFFSFSFSNLENSSYFKYLQGSLMSAFLANQLPVDSVSLSNPTIDLYSYLQFRLQIFPSGQDYFNRTVVSNIGYLLNRQVQIQDYFGPSFFIDEKYCCLPGNKSSNTGVIVGATVGSSMLVLLLLCAGLYAFRQKRKAERAIKDNSPFASWDPDKGNGSIPQLKGARCFSFEELQKCTNNFSEVNSIGSGGYGKVYKGALATGQLVAIKRAQQGSLQGAIEFKAEIELLSRIHHKNVVSLAGFCYGQGEQILVYEYISNGTLKENLSELLAQ</sequence>
<keyword evidence="7" id="KW-1133">Transmembrane helix</keyword>
<accession>A0AA88WNT6</accession>
<feature type="signal peptide" evidence="8">
    <location>
        <begin position="1"/>
        <end position="22"/>
    </location>
</feature>
<keyword evidence="5" id="KW-0325">Glycoprotein</keyword>
<dbReference type="Gene3D" id="3.30.200.20">
    <property type="entry name" value="Phosphorylase Kinase, domain 1"/>
    <property type="match status" value="1"/>
</dbReference>
<dbReference type="InterPro" id="IPR000719">
    <property type="entry name" value="Prot_kinase_dom"/>
</dbReference>
<dbReference type="Pfam" id="PF07714">
    <property type="entry name" value="PK_Tyr_Ser-Thr"/>
    <property type="match status" value="1"/>
</dbReference>
<keyword evidence="3" id="KW-0677">Repeat</keyword>
<dbReference type="SUPFAM" id="SSF56112">
    <property type="entry name" value="Protein kinase-like (PK-like)"/>
    <property type="match status" value="1"/>
</dbReference>
<dbReference type="InterPro" id="IPR011009">
    <property type="entry name" value="Kinase-like_dom_sf"/>
</dbReference>
<dbReference type="AlphaFoldDB" id="A0AA88WNT6"/>
<protein>
    <recommendedName>
        <fullName evidence="9">Protein kinase domain-containing protein</fullName>
    </recommendedName>
</protein>
<evidence type="ECO:0000256" key="4">
    <source>
        <dbReference type="ARBA" id="ARBA00023136"/>
    </source>
</evidence>
<feature type="transmembrane region" description="Helical" evidence="7">
    <location>
        <begin position="304"/>
        <end position="327"/>
    </location>
</feature>
<keyword evidence="6" id="KW-0547">Nucleotide-binding</keyword>
<evidence type="ECO:0000256" key="5">
    <source>
        <dbReference type="ARBA" id="ARBA00023180"/>
    </source>
</evidence>
<dbReference type="GO" id="GO:0005524">
    <property type="term" value="F:ATP binding"/>
    <property type="evidence" value="ECO:0007669"/>
    <property type="project" value="UniProtKB-UniRule"/>
</dbReference>
<organism evidence="10 11">
    <name type="scientific">Escallonia herrerae</name>
    <dbReference type="NCBI Taxonomy" id="1293975"/>
    <lineage>
        <taxon>Eukaryota</taxon>
        <taxon>Viridiplantae</taxon>
        <taxon>Streptophyta</taxon>
        <taxon>Embryophyta</taxon>
        <taxon>Tracheophyta</taxon>
        <taxon>Spermatophyta</taxon>
        <taxon>Magnoliopsida</taxon>
        <taxon>eudicotyledons</taxon>
        <taxon>Gunneridae</taxon>
        <taxon>Pentapetalae</taxon>
        <taxon>asterids</taxon>
        <taxon>campanulids</taxon>
        <taxon>Escalloniales</taxon>
        <taxon>Escalloniaceae</taxon>
        <taxon>Escallonia</taxon>
    </lineage>
</organism>
<keyword evidence="11" id="KW-1185">Reference proteome</keyword>
<dbReference type="FunFam" id="3.30.200.20:FF:000328">
    <property type="entry name" value="Leucine-rich repeat protein kinase family protein"/>
    <property type="match status" value="1"/>
</dbReference>
<evidence type="ECO:0000256" key="2">
    <source>
        <dbReference type="ARBA" id="ARBA00022729"/>
    </source>
</evidence>
<keyword evidence="7" id="KW-0812">Transmembrane</keyword>
<dbReference type="PANTHER" id="PTHR45974">
    <property type="entry name" value="RECEPTOR-LIKE PROTEIN 55"/>
    <property type="match status" value="1"/>
</dbReference>
<dbReference type="InterPro" id="IPR017441">
    <property type="entry name" value="Protein_kinase_ATP_BS"/>
</dbReference>
<gene>
    <name evidence="10" type="ORF">RJ639_035247</name>
</gene>
<evidence type="ECO:0000256" key="1">
    <source>
        <dbReference type="ARBA" id="ARBA00004370"/>
    </source>
</evidence>
<dbReference type="GO" id="GO:0016020">
    <property type="term" value="C:membrane"/>
    <property type="evidence" value="ECO:0007669"/>
    <property type="project" value="UniProtKB-SubCell"/>
</dbReference>
<dbReference type="InterPro" id="IPR032675">
    <property type="entry name" value="LRR_dom_sf"/>
</dbReference>
<dbReference type="GO" id="GO:0004672">
    <property type="term" value="F:protein kinase activity"/>
    <property type="evidence" value="ECO:0007669"/>
    <property type="project" value="InterPro"/>
</dbReference>
<dbReference type="Proteomes" id="UP001188597">
    <property type="component" value="Unassembled WGS sequence"/>
</dbReference>
<dbReference type="Gene3D" id="3.80.10.10">
    <property type="entry name" value="Ribonuclease Inhibitor"/>
    <property type="match status" value="1"/>
</dbReference>
<evidence type="ECO:0000313" key="10">
    <source>
        <dbReference type="EMBL" id="KAK3031341.1"/>
    </source>
</evidence>
<feature type="chain" id="PRO_5041701753" description="Protein kinase domain-containing protein" evidence="8">
    <location>
        <begin position="23"/>
        <end position="467"/>
    </location>
</feature>
<dbReference type="PROSITE" id="PS00107">
    <property type="entry name" value="PROTEIN_KINASE_ATP"/>
    <property type="match status" value="1"/>
</dbReference>
<dbReference type="SUPFAM" id="SSF52058">
    <property type="entry name" value="L domain-like"/>
    <property type="match status" value="1"/>
</dbReference>
<dbReference type="PROSITE" id="PS50011">
    <property type="entry name" value="PROTEIN_KINASE_DOM"/>
    <property type="match status" value="1"/>
</dbReference>
<evidence type="ECO:0000256" key="3">
    <source>
        <dbReference type="ARBA" id="ARBA00022737"/>
    </source>
</evidence>
<evidence type="ECO:0000256" key="7">
    <source>
        <dbReference type="SAM" id="Phobius"/>
    </source>
</evidence>
<name>A0AA88WNT6_9ASTE</name>
<dbReference type="InterPro" id="IPR001245">
    <property type="entry name" value="Ser-Thr/Tyr_kinase_cat_dom"/>
</dbReference>
<comment type="subcellular location">
    <subcellularLocation>
        <location evidence="1">Membrane</location>
    </subcellularLocation>
</comment>
<proteinExistence type="predicted"/>
<evidence type="ECO:0000259" key="9">
    <source>
        <dbReference type="PROSITE" id="PS50011"/>
    </source>
</evidence>